<organism evidence="3 4">
    <name type="scientific">Gnomoniopsis smithogilvyi</name>
    <dbReference type="NCBI Taxonomy" id="1191159"/>
    <lineage>
        <taxon>Eukaryota</taxon>
        <taxon>Fungi</taxon>
        <taxon>Dikarya</taxon>
        <taxon>Ascomycota</taxon>
        <taxon>Pezizomycotina</taxon>
        <taxon>Sordariomycetes</taxon>
        <taxon>Sordariomycetidae</taxon>
        <taxon>Diaporthales</taxon>
        <taxon>Gnomoniaceae</taxon>
        <taxon>Gnomoniopsis</taxon>
    </lineage>
</organism>
<evidence type="ECO:0000256" key="2">
    <source>
        <dbReference type="SAM" id="Phobius"/>
    </source>
</evidence>
<dbReference type="Proteomes" id="UP001140453">
    <property type="component" value="Unassembled WGS sequence"/>
</dbReference>
<sequence length="152" mass="16562">MARDNGKRGSYRHVSGSLAKQTNDHNELDHPSPIVNSPTDSNASPPLPTNFTNLRRDKIDDLSVLGDAFFDSVPSSLNAKYPSMAVPGSMPRLSLSPQRVTRDQSPTWNETIFAAGLLGFAIIGFLYTMYHGFLGMAVYVWALVTGVFGRSA</sequence>
<reference evidence="3" key="1">
    <citation type="submission" date="2022-10" db="EMBL/GenBank/DDBJ databases">
        <title>Tapping the CABI collections for fungal endophytes: first genome assemblies for Collariella, Neodidymelliopsis, Ascochyta clinopodiicola, Didymella pomorum, Didymosphaeria variabile, Neocosmospora piperis and Neocucurbitaria cava.</title>
        <authorList>
            <person name="Hill R."/>
        </authorList>
    </citation>
    <scope>NUCLEOTIDE SEQUENCE</scope>
    <source>
        <strain evidence="3">IMI 355082</strain>
    </source>
</reference>
<accession>A0A9W8YK61</accession>
<feature type="compositionally biased region" description="Polar residues" evidence="1">
    <location>
        <begin position="34"/>
        <end position="51"/>
    </location>
</feature>
<gene>
    <name evidence="3" type="ORF">N0V93_009914</name>
</gene>
<protein>
    <submittedName>
        <fullName evidence="3">Uncharacterized protein</fullName>
    </submittedName>
</protein>
<dbReference type="AlphaFoldDB" id="A0A9W8YK61"/>
<feature type="region of interest" description="Disordered" evidence="1">
    <location>
        <begin position="1"/>
        <end position="51"/>
    </location>
</feature>
<dbReference type="EMBL" id="JAPEVB010000007">
    <property type="protein sequence ID" value="KAJ4385486.1"/>
    <property type="molecule type" value="Genomic_DNA"/>
</dbReference>
<keyword evidence="2" id="KW-0812">Transmembrane</keyword>
<name>A0A9W8YK61_9PEZI</name>
<keyword evidence="2" id="KW-1133">Transmembrane helix</keyword>
<proteinExistence type="predicted"/>
<dbReference type="OrthoDB" id="5236035at2759"/>
<evidence type="ECO:0000256" key="1">
    <source>
        <dbReference type="SAM" id="MobiDB-lite"/>
    </source>
</evidence>
<comment type="caution">
    <text evidence="3">The sequence shown here is derived from an EMBL/GenBank/DDBJ whole genome shotgun (WGS) entry which is preliminary data.</text>
</comment>
<evidence type="ECO:0000313" key="3">
    <source>
        <dbReference type="EMBL" id="KAJ4385486.1"/>
    </source>
</evidence>
<keyword evidence="4" id="KW-1185">Reference proteome</keyword>
<feature type="transmembrane region" description="Helical" evidence="2">
    <location>
        <begin position="108"/>
        <end position="127"/>
    </location>
</feature>
<evidence type="ECO:0000313" key="4">
    <source>
        <dbReference type="Proteomes" id="UP001140453"/>
    </source>
</evidence>
<keyword evidence="2" id="KW-0472">Membrane</keyword>